<dbReference type="PANTHER" id="PTHR48261:SF4">
    <property type="entry name" value="EXOSTOSIN LIKE GLYCOSYLTRANSFERASE 3"/>
    <property type="match status" value="1"/>
</dbReference>
<dbReference type="GO" id="GO:0015012">
    <property type="term" value="P:heparan sulfate proteoglycan biosynthetic process"/>
    <property type="evidence" value="ECO:0007669"/>
    <property type="project" value="UniProtKB-ARBA"/>
</dbReference>
<dbReference type="InterPro" id="IPR004263">
    <property type="entry name" value="Exostosin"/>
</dbReference>
<dbReference type="Pfam" id="PF03016">
    <property type="entry name" value="Exostosin_GT47"/>
    <property type="match status" value="1"/>
</dbReference>
<keyword evidence="5" id="KW-0256">Endoplasmic reticulum</keyword>
<evidence type="ECO:0000313" key="12">
    <source>
        <dbReference type="WBParaSite" id="TMUE_3000010813.1"/>
    </source>
</evidence>
<dbReference type="CDD" id="cd00761">
    <property type="entry name" value="Glyco_tranf_GTA_type"/>
    <property type="match status" value="1"/>
</dbReference>
<feature type="domain" description="Exostosin GT47" evidence="9">
    <location>
        <begin position="336"/>
        <end position="439"/>
    </location>
</feature>
<evidence type="ECO:0000256" key="7">
    <source>
        <dbReference type="ARBA" id="ARBA00023136"/>
    </source>
</evidence>
<dbReference type="Proteomes" id="UP000046395">
    <property type="component" value="Unassembled WGS sequence"/>
</dbReference>
<name>A0A5S6QUL4_TRIMR</name>
<keyword evidence="11" id="KW-1185">Reference proteome</keyword>
<proteinExistence type="inferred from homology"/>
<feature type="domain" description="Glycosyl transferase 64" evidence="10">
    <location>
        <begin position="603"/>
        <end position="842"/>
    </location>
</feature>
<dbReference type="Gene3D" id="3.90.550.10">
    <property type="entry name" value="Spore Coat Polysaccharide Biosynthesis Protein SpsA, Chain A"/>
    <property type="match status" value="1"/>
</dbReference>
<dbReference type="PANTHER" id="PTHR48261">
    <property type="entry name" value="ACETYLGLUCOSAMINYLTRANSFERASE"/>
    <property type="match status" value="1"/>
</dbReference>
<dbReference type="InterPro" id="IPR029044">
    <property type="entry name" value="Nucleotide-diphossugar_trans"/>
</dbReference>
<evidence type="ECO:0000256" key="6">
    <source>
        <dbReference type="ARBA" id="ARBA00022989"/>
    </source>
</evidence>
<keyword evidence="6" id="KW-1133">Transmembrane helix</keyword>
<dbReference type="WBParaSite" id="TMUE_3000010813.1">
    <property type="protein sequence ID" value="TMUE_3000010813.1"/>
    <property type="gene ID" value="WBGene00286547"/>
</dbReference>
<evidence type="ECO:0000259" key="9">
    <source>
        <dbReference type="Pfam" id="PF03016"/>
    </source>
</evidence>
<keyword evidence="8" id="KW-1015">Disulfide bond</keyword>
<dbReference type="Pfam" id="PF09258">
    <property type="entry name" value="Glyco_transf_64"/>
    <property type="match status" value="1"/>
</dbReference>
<evidence type="ECO:0000313" key="11">
    <source>
        <dbReference type="Proteomes" id="UP000046395"/>
    </source>
</evidence>
<evidence type="ECO:0000256" key="4">
    <source>
        <dbReference type="ARBA" id="ARBA00022692"/>
    </source>
</evidence>
<keyword evidence="7" id="KW-0472">Membrane</keyword>
<accession>A0A5S6QUL4</accession>
<organism evidence="11 12">
    <name type="scientific">Trichuris muris</name>
    <name type="common">Mouse whipworm</name>
    <dbReference type="NCBI Taxonomy" id="70415"/>
    <lineage>
        <taxon>Eukaryota</taxon>
        <taxon>Metazoa</taxon>
        <taxon>Ecdysozoa</taxon>
        <taxon>Nematoda</taxon>
        <taxon>Enoplea</taxon>
        <taxon>Dorylaimia</taxon>
        <taxon>Trichinellida</taxon>
        <taxon>Trichuridae</taxon>
        <taxon>Trichuris</taxon>
    </lineage>
</organism>
<evidence type="ECO:0000256" key="1">
    <source>
        <dbReference type="ARBA" id="ARBA00004648"/>
    </source>
</evidence>
<comment type="subcellular location">
    <subcellularLocation>
        <location evidence="1">Endoplasmic reticulum membrane</location>
        <topology evidence="1">Single-pass type II membrane protein</topology>
    </subcellularLocation>
</comment>
<keyword evidence="4" id="KW-0812">Transmembrane</keyword>
<dbReference type="InterPro" id="IPR015338">
    <property type="entry name" value="GT64_dom"/>
</dbReference>
<comment type="similarity">
    <text evidence="2">Belongs to the glycosyltransferase 47 family.</text>
</comment>
<evidence type="ECO:0000256" key="5">
    <source>
        <dbReference type="ARBA" id="ARBA00022824"/>
    </source>
</evidence>
<dbReference type="AlphaFoldDB" id="A0A5S6QUL4"/>
<sequence length="857" mass="97157">MFSMYLYLPFLCQCNECRKFCLLEFSGGGLSAGKSGVRDRRCDPATIEGVHRKNLQDLVRLRGSVLNELLSLEEKRSALLVELGLLRNHANNLQANVHTIVRSLNALKTAIANAEDAYKDAVSAKYPEVYLPLALPKPFKLDDQMDVFSPAKMPCNFDICWNYASCPITAPFSVNISSAVLGESTFVATEVVKSLQLNFVAKDGHQACVQVSVATSFSALLKVGNLSGNNFCLFIGDSTEEMVSLDIGGIILGSSWFTSAWSSTWHMVMPSLQYSVENGGCNLEHLPLLTPARRSHLLSAFDLQRFNQKTSYFPTDQIAAVLKSMLNSRTSDMFYFISNCSLNTKTKTDPQRPCLSQLNDVIDVLKNSTFTLIYELDFRLSSTPYMQNHLAEALKFGAIPVVLGEHLRLPFDEILDWRRASIRIPVARITELHFLLRSLSDGEILELRRNGRSFWQHYICSTDRIVVTTLNVLRQRLGIQPSPINDAIVPQMYNASKHMLVSEMPAVVNTLDSSEFLGPIETPQKSVTYSRNYSQTSLHLYDWWNIYVDPFHLYPNDPFVEALPSEAKFRGSHFGFRPLDGGRGGSGKEFSKALGGNFPKEQFTVVMLTYNREQVLIQALLRLADLPYLNKVIVVWNGESEPSSDLVWPKLSAPIVVLRPGKNSLNNRFLPFAQIETEAILSVDDDVQLRHDEIIFAFRAWRESRQRIVGFPGRFHSWINHSWYYNSSHSCELSMILTGAAFIHKHYLYLYTYWMPQAIRNVVDKMMNCEDVAMNFLVAHVTRLPPLKVTSRWTFACPMCSNTLSNSESHYSKRHRCLAVLMDIYGYNPLLNTQLRVDSVLFKTKIPAQHQKCFKFV</sequence>
<protein>
    <submittedName>
        <fullName evidence="12">Glycosyl transferase 64 domain-containing protein</fullName>
    </submittedName>
</protein>
<evidence type="ECO:0000256" key="8">
    <source>
        <dbReference type="ARBA" id="ARBA00023157"/>
    </source>
</evidence>
<evidence type="ECO:0000256" key="2">
    <source>
        <dbReference type="ARBA" id="ARBA00010271"/>
    </source>
</evidence>
<dbReference type="STRING" id="70415.A0A5S6QUL4"/>
<dbReference type="InterPro" id="IPR040911">
    <property type="entry name" value="Exostosin_GT47"/>
</dbReference>
<evidence type="ECO:0000256" key="3">
    <source>
        <dbReference type="ARBA" id="ARBA00022679"/>
    </source>
</evidence>
<dbReference type="GO" id="GO:0016757">
    <property type="term" value="F:glycosyltransferase activity"/>
    <property type="evidence" value="ECO:0007669"/>
    <property type="project" value="InterPro"/>
</dbReference>
<reference evidence="12" key="1">
    <citation type="submission" date="2019-12" db="UniProtKB">
        <authorList>
            <consortium name="WormBaseParasite"/>
        </authorList>
    </citation>
    <scope>IDENTIFICATION</scope>
</reference>
<keyword evidence="3" id="KW-0808">Transferase</keyword>
<evidence type="ECO:0000259" key="10">
    <source>
        <dbReference type="Pfam" id="PF09258"/>
    </source>
</evidence>
<dbReference type="GO" id="GO:0005789">
    <property type="term" value="C:endoplasmic reticulum membrane"/>
    <property type="evidence" value="ECO:0007669"/>
    <property type="project" value="UniProtKB-SubCell"/>
</dbReference>
<dbReference type="SUPFAM" id="SSF53448">
    <property type="entry name" value="Nucleotide-diphospho-sugar transferases"/>
    <property type="match status" value="1"/>
</dbReference>